<dbReference type="Gene3D" id="1.10.10.10">
    <property type="entry name" value="Winged helix-like DNA-binding domain superfamily/Winged helix DNA-binding domain"/>
    <property type="match status" value="1"/>
</dbReference>
<dbReference type="SUPFAM" id="SSF46785">
    <property type="entry name" value="Winged helix' DNA-binding domain"/>
    <property type="match status" value="1"/>
</dbReference>
<evidence type="ECO:0000313" key="5">
    <source>
        <dbReference type="EMBL" id="MBB1063047.1"/>
    </source>
</evidence>
<dbReference type="SMART" id="SM00345">
    <property type="entry name" value="HTH_GNTR"/>
    <property type="match status" value="1"/>
</dbReference>
<dbReference type="Pfam" id="PF13377">
    <property type="entry name" value="Peripla_BP_3"/>
    <property type="match status" value="1"/>
</dbReference>
<sequence>MEVKYETVKQTLRNEIIDGKYQINAKLPTESELMKRFNVSRYTIRRAVGDLENEHYIYRIQGGGMFVQDWQKDWTDIEKNKVIGVISTHMADYIFPSIISGIDSVVADKGYSLIVGNTLNNHERERQTILNMLDLKIAGLIIEPTESAMPNPNLDLYQQVENYQIPTILFHSTYPGFNFPALLTRDKEAEEDLIRYLFELGHTNILGVFQINDQQGVDRMSGMIKAYQDEEVPTTKANTIMYQSSDPIEGIINKVELMLKGNPTITAIACYNDQLATLVIRHLQKNGIRVPEDISVVGFDNYDMAAIISPNLTTAVHPKRKLGEDAGKMILKMINGQTVEKVKYYSPEIIKRQSTTIAPLHSKE</sequence>
<dbReference type="PANTHER" id="PTHR30146:SF150">
    <property type="entry name" value="ARABINOSE METABOLISM TRANSCRIPTIONAL REPRESSOR"/>
    <property type="match status" value="1"/>
</dbReference>
<dbReference type="PRINTS" id="PR00035">
    <property type="entry name" value="HTHGNTR"/>
</dbReference>
<dbReference type="GO" id="GO:0000976">
    <property type="term" value="F:transcription cis-regulatory region binding"/>
    <property type="evidence" value="ECO:0007669"/>
    <property type="project" value="TreeGrafter"/>
</dbReference>
<dbReference type="AlphaFoldDB" id="A0A7W3TZ77"/>
<evidence type="ECO:0000256" key="1">
    <source>
        <dbReference type="ARBA" id="ARBA00023015"/>
    </source>
</evidence>
<evidence type="ECO:0000259" key="4">
    <source>
        <dbReference type="PROSITE" id="PS50949"/>
    </source>
</evidence>
<keyword evidence="8" id="KW-1185">Reference proteome</keyword>
<dbReference type="CDD" id="cd07377">
    <property type="entry name" value="WHTH_GntR"/>
    <property type="match status" value="1"/>
</dbReference>
<dbReference type="InterPro" id="IPR033532">
    <property type="entry name" value="AraR_ligand_bind_dom"/>
</dbReference>
<dbReference type="RefSeq" id="WP_182580614.1">
    <property type="nucleotide sequence ID" value="NZ_JACIUY010000045.1"/>
</dbReference>
<evidence type="ECO:0000256" key="3">
    <source>
        <dbReference type="ARBA" id="ARBA00023163"/>
    </source>
</evidence>
<dbReference type="Proteomes" id="UP000518255">
    <property type="component" value="Unassembled WGS sequence"/>
</dbReference>
<dbReference type="InterPro" id="IPR036388">
    <property type="entry name" value="WH-like_DNA-bd_sf"/>
</dbReference>
<dbReference type="InterPro" id="IPR046335">
    <property type="entry name" value="LacI/GalR-like_sensor"/>
</dbReference>
<dbReference type="GO" id="GO:0003700">
    <property type="term" value="F:DNA-binding transcription factor activity"/>
    <property type="evidence" value="ECO:0007669"/>
    <property type="project" value="InterPro"/>
</dbReference>
<dbReference type="SUPFAM" id="SSF53822">
    <property type="entry name" value="Periplasmic binding protein-like I"/>
    <property type="match status" value="1"/>
</dbReference>
<dbReference type="PROSITE" id="PS50949">
    <property type="entry name" value="HTH_GNTR"/>
    <property type="match status" value="1"/>
</dbReference>
<dbReference type="EMBL" id="JACIUZ010000031">
    <property type="protein sequence ID" value="MBB1063047.1"/>
    <property type="molecule type" value="Genomic_DNA"/>
</dbReference>
<evidence type="ECO:0000313" key="7">
    <source>
        <dbReference type="Proteomes" id="UP000518255"/>
    </source>
</evidence>
<comment type="caution">
    <text evidence="6">The sequence shown here is derived from an EMBL/GenBank/DDBJ whole genome shotgun (WGS) entry which is preliminary data.</text>
</comment>
<proteinExistence type="predicted"/>
<dbReference type="InterPro" id="IPR028082">
    <property type="entry name" value="Peripla_BP_I"/>
</dbReference>
<keyword evidence="1" id="KW-0805">Transcription regulation</keyword>
<evidence type="ECO:0000256" key="2">
    <source>
        <dbReference type="ARBA" id="ARBA00023125"/>
    </source>
</evidence>
<evidence type="ECO:0000313" key="6">
    <source>
        <dbReference type="EMBL" id="MBB1085700.1"/>
    </source>
</evidence>
<dbReference type="Pfam" id="PF00392">
    <property type="entry name" value="GntR"/>
    <property type="match status" value="1"/>
</dbReference>
<dbReference type="Gene3D" id="3.40.50.2300">
    <property type="match status" value="2"/>
</dbReference>
<accession>A0A7W3TZ77</accession>
<dbReference type="CDD" id="cd01541">
    <property type="entry name" value="PBP1_AraR"/>
    <property type="match status" value="1"/>
</dbReference>
<dbReference type="PANTHER" id="PTHR30146">
    <property type="entry name" value="LACI-RELATED TRANSCRIPTIONAL REPRESSOR"/>
    <property type="match status" value="1"/>
</dbReference>
<protein>
    <submittedName>
        <fullName evidence="6">GntR family transcriptional regulator</fullName>
    </submittedName>
</protein>
<dbReference type="Proteomes" id="UP000544052">
    <property type="component" value="Unassembled WGS sequence"/>
</dbReference>
<name>A0A7W3TZ77_9LACO</name>
<evidence type="ECO:0000313" key="8">
    <source>
        <dbReference type="Proteomes" id="UP000544052"/>
    </source>
</evidence>
<organism evidence="6 7">
    <name type="scientific">Limosilactobacillus fastidiosus</name>
    <dbReference type="NCBI Taxonomy" id="2759855"/>
    <lineage>
        <taxon>Bacteria</taxon>
        <taxon>Bacillati</taxon>
        <taxon>Bacillota</taxon>
        <taxon>Bacilli</taxon>
        <taxon>Lactobacillales</taxon>
        <taxon>Lactobacillaceae</taxon>
        <taxon>Limosilactobacillus</taxon>
    </lineage>
</organism>
<reference evidence="7 8" key="1">
    <citation type="submission" date="2020-07" db="EMBL/GenBank/DDBJ databases">
        <title>Description of Limosilactobacillus balticus sp. nov., Limosilactobacillus agrestis sp. nov., Limosilactobacillus albertensis sp. nov., Limosilactobacillus rudii sp. nov., Limosilactobacillus fastidiosus sp. nov., five novel Limosilactobacillus species isolated from the vertebrate gastrointestinal tract, and proposal of 6 subspecies of Limosilactobacillus reuteri adapted to the gastrointestinal tract of specific vertebrate hosts.</title>
        <authorList>
            <person name="Li F."/>
            <person name="Cheng C."/>
            <person name="Zheng J."/>
            <person name="Quevedo R.M."/>
            <person name="Li J."/>
            <person name="Roos S."/>
            <person name="Gaenzle M.G."/>
            <person name="Walter J."/>
        </authorList>
    </citation>
    <scope>NUCLEOTIDE SEQUENCE [LARGE SCALE GENOMIC DNA]</scope>
    <source>
        <strain evidence="6 7">WF-MA3-C</strain>
        <strain evidence="5 8">WF-MO7-1</strain>
    </source>
</reference>
<dbReference type="InterPro" id="IPR000524">
    <property type="entry name" value="Tscrpt_reg_HTH_GntR"/>
</dbReference>
<keyword evidence="2" id="KW-0238">DNA-binding</keyword>
<gene>
    <name evidence="6" type="ORF">H5R63_02670</name>
    <name evidence="5" type="ORF">H5R64_04515</name>
</gene>
<keyword evidence="3" id="KW-0804">Transcription</keyword>
<feature type="domain" description="HTH gntR-type" evidence="4">
    <location>
        <begin position="2"/>
        <end position="70"/>
    </location>
</feature>
<dbReference type="EMBL" id="JACIUY010000045">
    <property type="protein sequence ID" value="MBB1085700.1"/>
    <property type="molecule type" value="Genomic_DNA"/>
</dbReference>
<dbReference type="InterPro" id="IPR036390">
    <property type="entry name" value="WH_DNA-bd_sf"/>
</dbReference>